<dbReference type="AlphaFoldDB" id="C6HE32"/>
<evidence type="ECO:0000256" key="1">
    <source>
        <dbReference type="SAM" id="MobiDB-lite"/>
    </source>
</evidence>
<feature type="region of interest" description="Disordered" evidence="1">
    <location>
        <begin position="489"/>
        <end position="511"/>
    </location>
</feature>
<evidence type="ECO:0000313" key="2">
    <source>
        <dbReference type="EMBL" id="EER41816.1"/>
    </source>
</evidence>
<dbReference type="PANTHER" id="PTHR42037">
    <property type="match status" value="1"/>
</dbReference>
<dbReference type="EMBL" id="GG692423">
    <property type="protein sequence ID" value="EER41816.1"/>
    <property type="molecule type" value="Genomic_DNA"/>
</dbReference>
<dbReference type="PANTHER" id="PTHR42037:SF1">
    <property type="match status" value="1"/>
</dbReference>
<dbReference type="OMA" id="VEMYESC"/>
<sequence length="635" mass="70584">MLSNLLQRFYGSILLLETLGQVRGDRRKAEIISNEPGLHNRRLRHHFYNALAYICAFDTGSDHVTAIALDAQPAITKVLIAANKGVPNEVFEFLQDILSILHSIARGSPDEEIVDAQDNILHKVVSLSQPRIRRYHEVAVEMYESCGPIMQSAREKLGAKVPGHPRVSELDRVGAFLNRFFTSGKSLKDEYECLDLVKQCHGLRYSGMIDTLDSFTAHGQLCQSKFQRLQELLKKLGKHATCSRRLVSAAKQLPEEFTGNFEVIPIEPSSPSPICLPLKKASVKSIIGRMESDKASQEMMENMLKQRLDQSADEITQGISEKLKTKTLIHAELLLMSYIEEHGCNFIEPDDKYIGCSKPACYLCSLYICHHPGNYSLPDTSNKLYIKWRMPDTYSSHKGVAQSAREMEVILDKMIQEIKKNFKTDVMRPRPRNMHADSSADMTTTVDGAAMGAGDSGLQPIPMDLESCIEASRLYHTLYTQTGLLGTTNYFPNASPQPEQHQPGPSGHLESQFQYSYPYIPQIFRAPIPVPFPSQIPEIPSSSASFAQSYVPTPLYPGSISGGSSGRSRNYIHNNNNSNSGSDRGGTVSGTVSQPTSDIASLNSGREQQNPNPQKAAKRPGWRGPPSQRWVSAHH</sequence>
<dbReference type="Proteomes" id="UP000002624">
    <property type="component" value="Unassembled WGS sequence"/>
</dbReference>
<accession>C6HE32</accession>
<feature type="compositionally biased region" description="Polar residues" evidence="1">
    <location>
        <begin position="589"/>
        <end position="613"/>
    </location>
</feature>
<dbReference type="InterPro" id="IPR027796">
    <property type="entry name" value="OTT_1508_deam-like"/>
</dbReference>
<dbReference type="HOGENOM" id="CLU_027514_0_1_1"/>
<name>C6HE32_AJECH</name>
<evidence type="ECO:0000313" key="3">
    <source>
        <dbReference type="Proteomes" id="UP000002624"/>
    </source>
</evidence>
<protein>
    <submittedName>
        <fullName evidence="2">Uncharacterized protein</fullName>
    </submittedName>
</protein>
<proteinExistence type="predicted"/>
<dbReference type="Pfam" id="PF14441">
    <property type="entry name" value="OTT_1508_deam"/>
    <property type="match status" value="1"/>
</dbReference>
<feature type="compositionally biased region" description="Polar residues" evidence="1">
    <location>
        <begin position="489"/>
        <end position="500"/>
    </location>
</feature>
<feature type="region of interest" description="Disordered" evidence="1">
    <location>
        <begin position="561"/>
        <end position="635"/>
    </location>
</feature>
<feature type="compositionally biased region" description="Low complexity" evidence="1">
    <location>
        <begin position="566"/>
        <end position="582"/>
    </location>
</feature>
<reference evidence="3" key="1">
    <citation type="submission" date="2009-05" db="EMBL/GenBank/DDBJ databases">
        <title>The genome sequence of Ajellomyces capsulatus strain H143.</title>
        <authorList>
            <person name="Champion M."/>
            <person name="Cuomo C.A."/>
            <person name="Ma L.-J."/>
            <person name="Henn M.R."/>
            <person name="Sil A."/>
            <person name="Goldman B."/>
            <person name="Young S.K."/>
            <person name="Kodira C.D."/>
            <person name="Zeng Q."/>
            <person name="Koehrsen M."/>
            <person name="Alvarado L."/>
            <person name="Berlin A.M."/>
            <person name="Borenstein D."/>
            <person name="Chen Z."/>
            <person name="Engels R."/>
            <person name="Freedman E."/>
            <person name="Gellesch M."/>
            <person name="Goldberg J."/>
            <person name="Griggs A."/>
            <person name="Gujja S."/>
            <person name="Heiman D.I."/>
            <person name="Hepburn T.A."/>
            <person name="Howarth C."/>
            <person name="Jen D."/>
            <person name="Larson L."/>
            <person name="Lewis B."/>
            <person name="Mehta T."/>
            <person name="Park D."/>
            <person name="Pearson M."/>
            <person name="Roberts A."/>
            <person name="Saif S."/>
            <person name="Shea T.D."/>
            <person name="Shenoy N."/>
            <person name="Sisk P."/>
            <person name="Stolte C."/>
            <person name="Sykes S."/>
            <person name="Walk T."/>
            <person name="White J."/>
            <person name="Yandava C."/>
            <person name="Klein B."/>
            <person name="McEwen J.G."/>
            <person name="Puccia R."/>
            <person name="Goldman G.H."/>
            <person name="Felipe M.S."/>
            <person name="Nino-Vega G."/>
            <person name="San-Blas G."/>
            <person name="Taylor J.W."/>
            <person name="Mendoza L."/>
            <person name="Galagan J.E."/>
            <person name="Nusbaum C."/>
            <person name="Birren B.W."/>
        </authorList>
    </citation>
    <scope>NUCLEOTIDE SEQUENCE [LARGE SCALE GENOMIC DNA]</scope>
    <source>
        <strain evidence="3">H143</strain>
    </source>
</reference>
<dbReference type="VEuPathDB" id="FungiDB:HCDG_04463"/>
<dbReference type="OrthoDB" id="4851849at2759"/>
<dbReference type="eggNOG" id="ENOG502RKME">
    <property type="taxonomic scope" value="Eukaryota"/>
</dbReference>
<gene>
    <name evidence="2" type="ORF">HCDG_04463</name>
</gene>
<organism evidence="2 3">
    <name type="scientific">Ajellomyces capsulatus (strain H143)</name>
    <name type="common">Darling's disease fungus</name>
    <name type="synonym">Histoplasma capsulatum</name>
    <dbReference type="NCBI Taxonomy" id="544712"/>
    <lineage>
        <taxon>Eukaryota</taxon>
        <taxon>Fungi</taxon>
        <taxon>Dikarya</taxon>
        <taxon>Ascomycota</taxon>
        <taxon>Pezizomycotina</taxon>
        <taxon>Eurotiomycetes</taxon>
        <taxon>Eurotiomycetidae</taxon>
        <taxon>Onygenales</taxon>
        <taxon>Ajellomycetaceae</taxon>
        <taxon>Histoplasma</taxon>
    </lineage>
</organism>